<proteinExistence type="predicted"/>
<dbReference type="Pfam" id="PF12762">
    <property type="entry name" value="DDE_Tnp_IS1595"/>
    <property type="match status" value="1"/>
</dbReference>
<evidence type="ECO:0000259" key="1">
    <source>
        <dbReference type="SMART" id="SM01126"/>
    </source>
</evidence>
<evidence type="ECO:0000313" key="2">
    <source>
        <dbReference type="EMBL" id="KFM72405.1"/>
    </source>
</evidence>
<dbReference type="PANTHER" id="PTHR47163:SF2">
    <property type="entry name" value="SI:DKEY-17M8.2"/>
    <property type="match status" value="1"/>
</dbReference>
<dbReference type="Proteomes" id="UP000054359">
    <property type="component" value="Unassembled WGS sequence"/>
</dbReference>
<protein>
    <recommendedName>
        <fullName evidence="1">ISXO2-like transposase domain-containing protein</fullName>
    </recommendedName>
</protein>
<feature type="domain" description="ISXO2-like transposase" evidence="1">
    <location>
        <begin position="76"/>
        <end position="167"/>
    </location>
</feature>
<keyword evidence="3" id="KW-1185">Reference proteome</keyword>
<dbReference type="PANTHER" id="PTHR47163">
    <property type="entry name" value="DDE_TNP_IS1595 DOMAIN-CONTAINING PROTEIN"/>
    <property type="match status" value="1"/>
</dbReference>
<dbReference type="AlphaFoldDB" id="A0A087U4W6"/>
<dbReference type="InterPro" id="IPR024445">
    <property type="entry name" value="Tnp_ISXO2-like"/>
</dbReference>
<feature type="non-terminal residue" evidence="2">
    <location>
        <position position="168"/>
    </location>
</feature>
<dbReference type="EMBL" id="KK118182">
    <property type="protein sequence ID" value="KFM72405.1"/>
    <property type="molecule type" value="Genomic_DNA"/>
</dbReference>
<dbReference type="SMART" id="SM01126">
    <property type="entry name" value="DDE_Tnp_IS1595"/>
    <property type="match status" value="1"/>
</dbReference>
<reference evidence="2 3" key="1">
    <citation type="submission" date="2013-11" db="EMBL/GenBank/DDBJ databases">
        <title>Genome sequencing of Stegodyphus mimosarum.</title>
        <authorList>
            <person name="Bechsgaard J."/>
        </authorList>
    </citation>
    <scope>NUCLEOTIDE SEQUENCE [LARGE SCALE GENOMIC DNA]</scope>
</reference>
<gene>
    <name evidence="2" type="ORF">X975_25370</name>
</gene>
<accession>A0A087U4W6</accession>
<dbReference type="OMA" id="HAVERQW"/>
<name>A0A087U4W6_STEMI</name>
<evidence type="ECO:0000313" key="3">
    <source>
        <dbReference type="Proteomes" id="UP000054359"/>
    </source>
</evidence>
<dbReference type="OrthoDB" id="6425325at2759"/>
<organism evidence="2 3">
    <name type="scientific">Stegodyphus mimosarum</name>
    <name type="common">African social velvet spider</name>
    <dbReference type="NCBI Taxonomy" id="407821"/>
    <lineage>
        <taxon>Eukaryota</taxon>
        <taxon>Metazoa</taxon>
        <taxon>Ecdysozoa</taxon>
        <taxon>Arthropoda</taxon>
        <taxon>Chelicerata</taxon>
        <taxon>Arachnida</taxon>
        <taxon>Araneae</taxon>
        <taxon>Araneomorphae</taxon>
        <taxon>Entelegynae</taxon>
        <taxon>Eresoidea</taxon>
        <taxon>Eresidae</taxon>
        <taxon>Stegodyphus</taxon>
    </lineage>
</organism>
<dbReference type="InterPro" id="IPR053164">
    <property type="entry name" value="IS1016-like_transposase"/>
</dbReference>
<sequence>MSGNECGSQKSIRYGSWFCNSKLRMDEIFFLTYEMLRGTKTGAIQEQYFLASNTLANWRQFINKTILDYIELSTEKIGGIEKIVEIDESKFGKRKYTRGHAVERQWVFGGVERESGKLFLVALHNRSEKTLLGIIKEWLKPGTTIYSDSWKTYNCLSREGFEHLKVNH</sequence>